<reference evidence="1" key="1">
    <citation type="submission" date="2023-06" db="EMBL/GenBank/DDBJ databases">
        <authorList>
            <person name="Kurt Z."/>
        </authorList>
    </citation>
    <scope>NUCLEOTIDE SEQUENCE</scope>
</reference>
<evidence type="ECO:0000313" key="2">
    <source>
        <dbReference type="EMBL" id="CAL6008892.1"/>
    </source>
</evidence>
<dbReference type="AlphaFoldDB" id="A0AA86NHL9"/>
<keyword evidence="3" id="KW-1185">Reference proteome</keyword>
<dbReference type="EMBL" id="CAXDID020000058">
    <property type="protein sequence ID" value="CAL6008892.1"/>
    <property type="molecule type" value="Genomic_DNA"/>
</dbReference>
<accession>A0AA86NHL9</accession>
<organism evidence="1">
    <name type="scientific">Hexamita inflata</name>
    <dbReference type="NCBI Taxonomy" id="28002"/>
    <lineage>
        <taxon>Eukaryota</taxon>
        <taxon>Metamonada</taxon>
        <taxon>Diplomonadida</taxon>
        <taxon>Hexamitidae</taxon>
        <taxon>Hexamitinae</taxon>
        <taxon>Hexamita</taxon>
    </lineage>
</organism>
<gene>
    <name evidence="2" type="ORF">HINF_LOCUS21338</name>
    <name evidence="1" type="ORF">HINF_LOCUS7767</name>
</gene>
<sequence>MGLDANNSYSQFCCTTVKYFPNDLKQFQDVKVRIDQQNYKQNHYTSILIKQFNKCGAGMFYNREPNQKAIQHFRLFLHSQLSIYQVNKQIFPIKICGRKLTNIQRTVNAQYFGNNSNSQFHLSCVSSLETTITNHSRSANIRNISHTKINLH</sequence>
<comment type="caution">
    <text evidence="1">The sequence shown here is derived from an EMBL/GenBank/DDBJ whole genome shotgun (WGS) entry which is preliminary data.</text>
</comment>
<evidence type="ECO:0000313" key="3">
    <source>
        <dbReference type="Proteomes" id="UP001642409"/>
    </source>
</evidence>
<protein>
    <submittedName>
        <fullName evidence="2">Hypothetical_protein</fullName>
    </submittedName>
</protein>
<name>A0AA86NHL9_9EUKA</name>
<proteinExistence type="predicted"/>
<dbReference type="Proteomes" id="UP001642409">
    <property type="component" value="Unassembled WGS sequence"/>
</dbReference>
<reference evidence="2 3" key="2">
    <citation type="submission" date="2024-07" db="EMBL/GenBank/DDBJ databases">
        <authorList>
            <person name="Akdeniz Z."/>
        </authorList>
    </citation>
    <scope>NUCLEOTIDE SEQUENCE [LARGE SCALE GENOMIC DNA]</scope>
</reference>
<dbReference type="EMBL" id="CATOUU010000195">
    <property type="protein sequence ID" value="CAI9920122.1"/>
    <property type="molecule type" value="Genomic_DNA"/>
</dbReference>
<evidence type="ECO:0000313" key="1">
    <source>
        <dbReference type="EMBL" id="CAI9920122.1"/>
    </source>
</evidence>